<sequence>MLVSPLGRTASLRVLSMRFALAGSPASYRRRTASSGVEFRRYGSFWLIRFDALRFDAVRAKRSPASYGIPTDPSFDKIMITDTVCSVPEHGMMACPGCDLLHYTVQLPPGASARCRRCGHKLYTHKLHGIEYPLALTLASSIFFILANVFPFIAIEVRGITMEISVLSAAVTLFLQGMPLLGAFAVAVIFVFPLFQLTGMLMVLIPLYRGIPTTAGRRALRLVSMLAPWNMLEIYLIGALISLIKLSTYADVTLGIAFWNFIALVVTKIWAAYAIDKHDLWQRMERLS</sequence>
<keyword evidence="1" id="KW-0812">Transmembrane</keyword>
<feature type="transmembrane region" description="Helical" evidence="1">
    <location>
        <begin position="220"/>
        <end position="244"/>
    </location>
</feature>
<feature type="transmembrane region" description="Helical" evidence="1">
    <location>
        <begin position="132"/>
        <end position="153"/>
    </location>
</feature>
<feature type="transmembrane region" description="Helical" evidence="1">
    <location>
        <begin position="184"/>
        <end position="208"/>
    </location>
</feature>
<dbReference type="Pfam" id="PF04403">
    <property type="entry name" value="PqiA"/>
    <property type="match status" value="1"/>
</dbReference>
<feature type="transmembrane region" description="Helical" evidence="1">
    <location>
        <begin position="256"/>
        <end position="275"/>
    </location>
</feature>
<feature type="transmembrane region" description="Helical" evidence="1">
    <location>
        <begin position="160"/>
        <end position="178"/>
    </location>
</feature>
<accession>A0A450W2A4</accession>
<dbReference type="AlphaFoldDB" id="A0A450W2A4"/>
<dbReference type="InterPro" id="IPR007498">
    <property type="entry name" value="PqiA-like"/>
</dbReference>
<dbReference type="EMBL" id="CAADFL010000164">
    <property type="protein sequence ID" value="VFK11026.1"/>
    <property type="molecule type" value="Genomic_DNA"/>
</dbReference>
<keyword evidence="1" id="KW-1133">Transmembrane helix</keyword>
<organism evidence="2">
    <name type="scientific">Candidatus Kentrum sp. FM</name>
    <dbReference type="NCBI Taxonomy" id="2126340"/>
    <lineage>
        <taxon>Bacteria</taxon>
        <taxon>Pseudomonadati</taxon>
        <taxon>Pseudomonadota</taxon>
        <taxon>Gammaproteobacteria</taxon>
        <taxon>Candidatus Kentrum</taxon>
    </lineage>
</organism>
<evidence type="ECO:0000313" key="2">
    <source>
        <dbReference type="EMBL" id="VFK11026.1"/>
    </source>
</evidence>
<proteinExistence type="predicted"/>
<evidence type="ECO:0000256" key="1">
    <source>
        <dbReference type="SAM" id="Phobius"/>
    </source>
</evidence>
<reference evidence="2" key="1">
    <citation type="submission" date="2019-02" db="EMBL/GenBank/DDBJ databases">
        <authorList>
            <person name="Gruber-Vodicka R. H."/>
            <person name="Seah K. B. B."/>
        </authorList>
    </citation>
    <scope>NUCLEOTIDE SEQUENCE</scope>
    <source>
        <strain evidence="2">BECK_BZ164</strain>
    </source>
</reference>
<protein>
    <submittedName>
        <fullName evidence="2">Paraquat-inducible protein A</fullName>
    </submittedName>
</protein>
<keyword evidence="1" id="KW-0472">Membrane</keyword>
<gene>
    <name evidence="2" type="ORF">BECKFM1743B_GA0114221_101644</name>
</gene>
<name>A0A450W2A4_9GAMM</name>